<organism evidence="1 2">
    <name type="scientific">Sphaerodactylus townsendi</name>
    <dbReference type="NCBI Taxonomy" id="933632"/>
    <lineage>
        <taxon>Eukaryota</taxon>
        <taxon>Metazoa</taxon>
        <taxon>Chordata</taxon>
        <taxon>Craniata</taxon>
        <taxon>Vertebrata</taxon>
        <taxon>Euteleostomi</taxon>
        <taxon>Lepidosauria</taxon>
        <taxon>Squamata</taxon>
        <taxon>Bifurcata</taxon>
        <taxon>Gekkota</taxon>
        <taxon>Sphaerodactylidae</taxon>
        <taxon>Sphaerodactylus</taxon>
    </lineage>
</organism>
<reference evidence="1" key="1">
    <citation type="submission" date="2021-08" db="EMBL/GenBank/DDBJ databases">
        <title>The first chromosome-level gecko genome reveals the dynamic sex chromosomes of Neotropical dwarf geckos (Sphaerodactylidae: Sphaerodactylus).</title>
        <authorList>
            <person name="Pinto B.J."/>
            <person name="Keating S.E."/>
            <person name="Gamble T."/>
        </authorList>
    </citation>
    <scope>NUCLEOTIDE SEQUENCE</scope>
    <source>
        <strain evidence="1">TG3544</strain>
    </source>
</reference>
<proteinExistence type="predicted"/>
<evidence type="ECO:0000313" key="2">
    <source>
        <dbReference type="Proteomes" id="UP000827872"/>
    </source>
</evidence>
<gene>
    <name evidence="1" type="ORF">K3G42_021152</name>
</gene>
<accession>A0ACB8EJ81</accession>
<comment type="caution">
    <text evidence="1">The sequence shown here is derived from an EMBL/GenBank/DDBJ whole genome shotgun (WGS) entry which is preliminary data.</text>
</comment>
<protein>
    <submittedName>
        <fullName evidence="1">Uncharacterized protein</fullName>
    </submittedName>
</protein>
<evidence type="ECO:0000313" key="1">
    <source>
        <dbReference type="EMBL" id="KAH7992261.1"/>
    </source>
</evidence>
<name>A0ACB8EJ81_9SAUR</name>
<sequence>MNREKPSQYLFASCFDKSHILNNGIKSFVIPVKIKQTEQVSLLKKATLVSILENILIEKCKTKQTFGVFNLPEYVSIIFWIYSSLNLINSHIINLAKIKWWIISSPVN</sequence>
<keyword evidence="2" id="KW-1185">Reference proteome</keyword>
<dbReference type="Proteomes" id="UP000827872">
    <property type="component" value="Linkage Group LG03"/>
</dbReference>
<dbReference type="EMBL" id="CM037616">
    <property type="protein sequence ID" value="KAH7992261.1"/>
    <property type="molecule type" value="Genomic_DNA"/>
</dbReference>